<dbReference type="PANTHER" id="PTHR43547">
    <property type="entry name" value="TWO-COMPONENT HISTIDINE KINASE"/>
    <property type="match status" value="1"/>
</dbReference>
<dbReference type="Pfam" id="PF00512">
    <property type="entry name" value="HisKA"/>
    <property type="match status" value="1"/>
</dbReference>
<dbReference type="SMART" id="SM00388">
    <property type="entry name" value="HisKA"/>
    <property type="match status" value="1"/>
</dbReference>
<evidence type="ECO:0000313" key="6">
    <source>
        <dbReference type="EMBL" id="GGA98035.1"/>
    </source>
</evidence>
<evidence type="ECO:0000259" key="5">
    <source>
        <dbReference type="PROSITE" id="PS50109"/>
    </source>
</evidence>
<feature type="domain" description="Histidine kinase" evidence="5">
    <location>
        <begin position="159"/>
        <end position="374"/>
    </location>
</feature>
<name>A0A916SFR7_9BURK</name>
<dbReference type="EMBL" id="BMIG01000005">
    <property type="protein sequence ID" value="GGA98035.1"/>
    <property type="molecule type" value="Genomic_DNA"/>
</dbReference>
<proteinExistence type="predicted"/>
<keyword evidence="7" id="KW-1185">Reference proteome</keyword>
<dbReference type="InterPro" id="IPR003661">
    <property type="entry name" value="HisK_dim/P_dom"/>
</dbReference>
<evidence type="ECO:0000256" key="4">
    <source>
        <dbReference type="SAM" id="MobiDB-lite"/>
    </source>
</evidence>
<dbReference type="Gene3D" id="3.30.565.10">
    <property type="entry name" value="Histidine kinase-like ATPase, C-terminal domain"/>
    <property type="match status" value="1"/>
</dbReference>
<organism evidence="6 7">
    <name type="scientific">Polaromonas eurypsychrophila</name>
    <dbReference type="NCBI Taxonomy" id="1614635"/>
    <lineage>
        <taxon>Bacteria</taxon>
        <taxon>Pseudomonadati</taxon>
        <taxon>Pseudomonadota</taxon>
        <taxon>Betaproteobacteria</taxon>
        <taxon>Burkholderiales</taxon>
        <taxon>Comamonadaceae</taxon>
        <taxon>Polaromonas</taxon>
    </lineage>
</organism>
<evidence type="ECO:0000256" key="2">
    <source>
        <dbReference type="ARBA" id="ARBA00012438"/>
    </source>
</evidence>
<dbReference type="GO" id="GO:0000155">
    <property type="term" value="F:phosphorelay sensor kinase activity"/>
    <property type="evidence" value="ECO:0007669"/>
    <property type="project" value="InterPro"/>
</dbReference>
<dbReference type="PROSITE" id="PS50109">
    <property type="entry name" value="HIS_KIN"/>
    <property type="match status" value="1"/>
</dbReference>
<keyword evidence="3" id="KW-0597">Phosphoprotein</keyword>
<dbReference type="PRINTS" id="PR00344">
    <property type="entry name" value="BCTRLSENSOR"/>
</dbReference>
<dbReference type="Proteomes" id="UP000620596">
    <property type="component" value="Unassembled WGS sequence"/>
</dbReference>
<reference evidence="6" key="2">
    <citation type="submission" date="2020-09" db="EMBL/GenBank/DDBJ databases">
        <authorList>
            <person name="Sun Q."/>
            <person name="Zhou Y."/>
        </authorList>
    </citation>
    <scope>NUCLEOTIDE SEQUENCE</scope>
    <source>
        <strain evidence="6">CGMCC 1.15322</strain>
    </source>
</reference>
<dbReference type="CDD" id="cd00075">
    <property type="entry name" value="HATPase"/>
    <property type="match status" value="1"/>
</dbReference>
<dbReference type="InterPro" id="IPR036890">
    <property type="entry name" value="HATPase_C_sf"/>
</dbReference>
<dbReference type="InterPro" id="IPR003594">
    <property type="entry name" value="HATPase_dom"/>
</dbReference>
<dbReference type="AlphaFoldDB" id="A0A916SFR7"/>
<reference evidence="6" key="1">
    <citation type="journal article" date="2014" name="Int. J. Syst. Evol. Microbiol.">
        <title>Complete genome sequence of Corynebacterium casei LMG S-19264T (=DSM 44701T), isolated from a smear-ripened cheese.</title>
        <authorList>
            <consortium name="US DOE Joint Genome Institute (JGI-PGF)"/>
            <person name="Walter F."/>
            <person name="Albersmeier A."/>
            <person name="Kalinowski J."/>
            <person name="Ruckert C."/>
        </authorList>
    </citation>
    <scope>NUCLEOTIDE SEQUENCE</scope>
    <source>
        <strain evidence="6">CGMCC 1.15322</strain>
    </source>
</reference>
<dbReference type="RefSeq" id="WP_188708156.1">
    <property type="nucleotide sequence ID" value="NZ_BMIG01000005.1"/>
</dbReference>
<evidence type="ECO:0000256" key="3">
    <source>
        <dbReference type="ARBA" id="ARBA00022553"/>
    </source>
</evidence>
<protein>
    <recommendedName>
        <fullName evidence="2">histidine kinase</fullName>
        <ecNumber evidence="2">2.7.13.3</ecNumber>
    </recommendedName>
</protein>
<gene>
    <name evidence="6" type="ORF">GCM10011496_18900</name>
</gene>
<dbReference type="InterPro" id="IPR036097">
    <property type="entry name" value="HisK_dim/P_sf"/>
</dbReference>
<keyword evidence="6" id="KW-0418">Kinase</keyword>
<comment type="caution">
    <text evidence="6">The sequence shown here is derived from an EMBL/GenBank/DDBJ whole genome shotgun (WGS) entry which is preliminary data.</text>
</comment>
<dbReference type="SUPFAM" id="SSF47384">
    <property type="entry name" value="Homodimeric domain of signal transducing histidine kinase"/>
    <property type="match status" value="1"/>
</dbReference>
<dbReference type="InterPro" id="IPR005467">
    <property type="entry name" value="His_kinase_dom"/>
</dbReference>
<dbReference type="CDD" id="cd00082">
    <property type="entry name" value="HisKA"/>
    <property type="match status" value="1"/>
</dbReference>
<sequence>MRLSTHLRINAQEILAAWDAFAATLVQDGGMLDHATLRDHAGEILAAIADELDRPPAGANADTPKPANESAPEDLEAAAGTHADTRMVSGFAIDAMITEYRAFRTSVVRLWLAAGGGRDQPRDMEDLVRFHEAMDQAIAESVARYTDQTRKSTELFIGILGHDIRNPLGTISMSAQYLVRSGKLAASAAETIINSVVRINSVIEHVVDFTRVQSEGMMPIKPVPGDLASQFAKVLAETRVRYPRSLLRLESAGNFEGFWDEGRMGQLLSNLLTNALTHGAADEPITVRLWENSEDVAFSVHNLGTPIPPQEQKRIFMPLVRGLGHGQGERRESSGLGLGLFICQEIVRAHGGTLDLASSTAGGTSFTVRLPRSAPAVPAPRNVS</sequence>
<keyword evidence="6" id="KW-0808">Transferase</keyword>
<dbReference type="SMART" id="SM00387">
    <property type="entry name" value="HATPase_c"/>
    <property type="match status" value="1"/>
</dbReference>
<evidence type="ECO:0000313" key="7">
    <source>
        <dbReference type="Proteomes" id="UP000620596"/>
    </source>
</evidence>
<dbReference type="PANTHER" id="PTHR43547:SF2">
    <property type="entry name" value="HYBRID SIGNAL TRANSDUCTION HISTIDINE KINASE C"/>
    <property type="match status" value="1"/>
</dbReference>
<comment type="catalytic activity">
    <reaction evidence="1">
        <text>ATP + protein L-histidine = ADP + protein N-phospho-L-histidine.</text>
        <dbReference type="EC" id="2.7.13.3"/>
    </reaction>
</comment>
<feature type="region of interest" description="Disordered" evidence="4">
    <location>
        <begin position="54"/>
        <end position="77"/>
    </location>
</feature>
<evidence type="ECO:0000256" key="1">
    <source>
        <dbReference type="ARBA" id="ARBA00000085"/>
    </source>
</evidence>
<dbReference type="SUPFAM" id="SSF55874">
    <property type="entry name" value="ATPase domain of HSP90 chaperone/DNA topoisomerase II/histidine kinase"/>
    <property type="match status" value="1"/>
</dbReference>
<dbReference type="Pfam" id="PF02518">
    <property type="entry name" value="HATPase_c"/>
    <property type="match status" value="1"/>
</dbReference>
<accession>A0A916SFR7</accession>
<dbReference type="InterPro" id="IPR004358">
    <property type="entry name" value="Sig_transdc_His_kin-like_C"/>
</dbReference>
<dbReference type="Gene3D" id="1.10.287.130">
    <property type="match status" value="1"/>
</dbReference>
<dbReference type="EC" id="2.7.13.3" evidence="2"/>